<keyword evidence="1" id="KW-0812">Transmembrane</keyword>
<gene>
    <name evidence="4" type="ORF">ABG768_001623</name>
</gene>
<feature type="transmembrane region" description="Helical" evidence="1">
    <location>
        <begin position="172"/>
        <end position="197"/>
    </location>
</feature>
<dbReference type="InterPro" id="IPR036179">
    <property type="entry name" value="Ig-like_dom_sf"/>
</dbReference>
<keyword evidence="1" id="KW-1133">Transmembrane helix</keyword>
<dbReference type="InterPro" id="IPR013783">
    <property type="entry name" value="Ig-like_fold"/>
</dbReference>
<feature type="signal peptide" evidence="2">
    <location>
        <begin position="1"/>
        <end position="19"/>
    </location>
</feature>
<evidence type="ECO:0000256" key="2">
    <source>
        <dbReference type="SAM" id="SignalP"/>
    </source>
</evidence>
<comment type="caution">
    <text evidence="4">The sequence shown here is derived from an EMBL/GenBank/DDBJ whole genome shotgun (WGS) entry which is preliminary data.</text>
</comment>
<dbReference type="EMBL" id="JAWDJR010000010">
    <property type="protein sequence ID" value="KAK9967215.1"/>
    <property type="molecule type" value="Genomic_DNA"/>
</dbReference>
<dbReference type="InterPro" id="IPR003599">
    <property type="entry name" value="Ig_sub"/>
</dbReference>
<accession>A0AAW2A164</accession>
<dbReference type="PANTHER" id="PTHR21063">
    <property type="entry name" value="LFA-3"/>
    <property type="match status" value="1"/>
</dbReference>
<protein>
    <recommendedName>
        <fullName evidence="3">Immunoglobulin domain-containing protein</fullName>
    </recommendedName>
</protein>
<dbReference type="Gene3D" id="2.60.40.10">
    <property type="entry name" value="Immunoglobulins"/>
    <property type="match status" value="1"/>
</dbReference>
<proteinExistence type="predicted"/>
<keyword evidence="5" id="KW-1185">Reference proteome</keyword>
<reference evidence="4 5" key="1">
    <citation type="submission" date="2024-05" db="EMBL/GenBank/DDBJ databases">
        <title>A high-quality chromosomal-level genome assembly of Topmouth culter (Culter alburnus).</title>
        <authorList>
            <person name="Zhao H."/>
        </authorList>
    </citation>
    <scope>NUCLEOTIDE SEQUENCE [LARGE SCALE GENOMIC DNA]</scope>
    <source>
        <strain evidence="4">CATC2023</strain>
        <tissue evidence="4">Muscle</tissue>
    </source>
</reference>
<sequence>MRGYKMIILLAFLVNGAFTADPDEVSVNEGESVTLNSGLIRKQEETMLWYFNNILIVHINGDPEKTCFYYGEGGIFRDRLKVDYKTGSLTIINATLEHAGRYEAELIKSDSSGKKESLNRNSKCNSTKIIRKTSLGEIIKKINVTVKAPGKAEPQMDIKEQETDKTVPGSDLSAGAVAGIVVAILVVFAAAVGVIYYRRSKSRKRDEEKRKPELLLKV</sequence>
<organism evidence="4 5">
    <name type="scientific">Culter alburnus</name>
    <name type="common">Topmouth culter</name>
    <dbReference type="NCBI Taxonomy" id="194366"/>
    <lineage>
        <taxon>Eukaryota</taxon>
        <taxon>Metazoa</taxon>
        <taxon>Chordata</taxon>
        <taxon>Craniata</taxon>
        <taxon>Vertebrata</taxon>
        <taxon>Euteleostomi</taxon>
        <taxon>Actinopterygii</taxon>
        <taxon>Neopterygii</taxon>
        <taxon>Teleostei</taxon>
        <taxon>Ostariophysi</taxon>
        <taxon>Cypriniformes</taxon>
        <taxon>Xenocyprididae</taxon>
        <taxon>Xenocypridinae</taxon>
        <taxon>Culter</taxon>
    </lineage>
</organism>
<feature type="domain" description="Immunoglobulin" evidence="3">
    <location>
        <begin position="22"/>
        <end position="132"/>
    </location>
</feature>
<evidence type="ECO:0000259" key="3">
    <source>
        <dbReference type="SMART" id="SM00409"/>
    </source>
</evidence>
<evidence type="ECO:0000256" key="1">
    <source>
        <dbReference type="SAM" id="Phobius"/>
    </source>
</evidence>
<dbReference type="Proteomes" id="UP001479290">
    <property type="component" value="Unassembled WGS sequence"/>
</dbReference>
<dbReference type="PANTHER" id="PTHR21063:SF4">
    <property type="entry name" value="CD48 ANTIGEN-RELATED"/>
    <property type="match status" value="1"/>
</dbReference>
<dbReference type="SMART" id="SM00409">
    <property type="entry name" value="IG"/>
    <property type="match status" value="1"/>
</dbReference>
<name>A0AAW2A164_CULAL</name>
<evidence type="ECO:0000313" key="5">
    <source>
        <dbReference type="Proteomes" id="UP001479290"/>
    </source>
</evidence>
<keyword evidence="1" id="KW-0472">Membrane</keyword>
<dbReference type="SUPFAM" id="SSF48726">
    <property type="entry name" value="Immunoglobulin"/>
    <property type="match status" value="1"/>
</dbReference>
<keyword evidence="2" id="KW-0732">Signal</keyword>
<feature type="chain" id="PRO_5043430347" description="Immunoglobulin domain-containing protein" evidence="2">
    <location>
        <begin position="20"/>
        <end position="218"/>
    </location>
</feature>
<dbReference type="AlphaFoldDB" id="A0AAW2A164"/>
<evidence type="ECO:0000313" key="4">
    <source>
        <dbReference type="EMBL" id="KAK9967215.1"/>
    </source>
</evidence>